<dbReference type="AlphaFoldDB" id="A0A6G0U9M7"/>
<accession>A0A6G0U9M7</accession>
<sequence length="172" mass="19851">MLHIRWIHYSYENYYVDQELVRAFHIDTPHAEASYQPNVPLYQPWCLVCNSYGRTLKHKIKALNKVKARGQRENEPLFYSVCISTGCTVANMPSSNKLIRVYYWPLIIVNHLSPSSHANELGILILKMILKQENGSINCIVMSHLCKLFNNGLHPGKKNEKNANGQFDFCSR</sequence>
<dbReference type="EMBL" id="VYZN01000001">
    <property type="protein sequence ID" value="KAE9545460.1"/>
    <property type="molecule type" value="Genomic_DNA"/>
</dbReference>
<proteinExistence type="predicted"/>
<keyword evidence="2" id="KW-1185">Reference proteome</keyword>
<comment type="caution">
    <text evidence="1">The sequence shown here is derived from an EMBL/GenBank/DDBJ whole genome shotgun (WGS) entry which is preliminary data.</text>
</comment>
<organism evidence="1 2">
    <name type="scientific">Aphis glycines</name>
    <name type="common">Soybean aphid</name>
    <dbReference type="NCBI Taxonomy" id="307491"/>
    <lineage>
        <taxon>Eukaryota</taxon>
        <taxon>Metazoa</taxon>
        <taxon>Ecdysozoa</taxon>
        <taxon>Arthropoda</taxon>
        <taxon>Hexapoda</taxon>
        <taxon>Insecta</taxon>
        <taxon>Pterygota</taxon>
        <taxon>Neoptera</taxon>
        <taxon>Paraneoptera</taxon>
        <taxon>Hemiptera</taxon>
        <taxon>Sternorrhyncha</taxon>
        <taxon>Aphidomorpha</taxon>
        <taxon>Aphidoidea</taxon>
        <taxon>Aphididae</taxon>
        <taxon>Aphidini</taxon>
        <taxon>Aphis</taxon>
        <taxon>Aphis</taxon>
    </lineage>
</organism>
<reference evidence="1 2" key="1">
    <citation type="submission" date="2019-08" db="EMBL/GenBank/DDBJ databases">
        <title>The genome of the soybean aphid Biotype 1, its phylome, world population structure and adaptation to the North American continent.</title>
        <authorList>
            <person name="Giordano R."/>
            <person name="Donthu R.K."/>
            <person name="Hernandez A.G."/>
            <person name="Wright C.L."/>
            <person name="Zimin A.V."/>
        </authorList>
    </citation>
    <scope>NUCLEOTIDE SEQUENCE [LARGE SCALE GENOMIC DNA]</scope>
    <source>
        <tissue evidence="1">Whole aphids</tissue>
    </source>
</reference>
<protein>
    <submittedName>
        <fullName evidence="1">Uncharacterized protein</fullName>
    </submittedName>
</protein>
<evidence type="ECO:0000313" key="1">
    <source>
        <dbReference type="EMBL" id="KAE9545460.1"/>
    </source>
</evidence>
<gene>
    <name evidence="1" type="ORF">AGLY_001003</name>
</gene>
<dbReference type="Proteomes" id="UP000475862">
    <property type="component" value="Unassembled WGS sequence"/>
</dbReference>
<evidence type="ECO:0000313" key="2">
    <source>
        <dbReference type="Proteomes" id="UP000475862"/>
    </source>
</evidence>
<name>A0A6G0U9M7_APHGL</name>